<dbReference type="Proteomes" id="UP000887576">
    <property type="component" value="Unplaced"/>
</dbReference>
<protein>
    <submittedName>
        <fullName evidence="2">Uncharacterized protein</fullName>
    </submittedName>
</protein>
<dbReference type="WBParaSite" id="JU765_v2.g1815.t1">
    <property type="protein sequence ID" value="JU765_v2.g1815.t1"/>
    <property type="gene ID" value="JU765_v2.g1815"/>
</dbReference>
<sequence>MFNSLSHYPSKMRLYFGTDYDSSLLEDITKKTENKPLTSLFLDKCIPVDDLQQFLQTTKFANGCEICCKVQNSEEETICIFLTFIDDEQSFEIETFLKESSLLVADQKHDGENKRILTLSVVEKEDVDYYYDDRSWSFPFKVTMKTQPNEPLFSDCLTKDAYKYENGPKEKDYVLENVEENDWIKINFDEDNAYIHYSHQMLESNFPRNDYSSAQERLGDINNILGCKITTIKPEMLCETIENLENGRIRVPDCPN</sequence>
<accession>A0AC34QPN0</accession>
<name>A0AC34QPN0_9BILA</name>
<proteinExistence type="predicted"/>
<organism evidence="1 2">
    <name type="scientific">Panagrolaimus sp. JU765</name>
    <dbReference type="NCBI Taxonomy" id="591449"/>
    <lineage>
        <taxon>Eukaryota</taxon>
        <taxon>Metazoa</taxon>
        <taxon>Ecdysozoa</taxon>
        <taxon>Nematoda</taxon>
        <taxon>Chromadorea</taxon>
        <taxon>Rhabditida</taxon>
        <taxon>Tylenchina</taxon>
        <taxon>Panagrolaimomorpha</taxon>
        <taxon>Panagrolaimoidea</taxon>
        <taxon>Panagrolaimidae</taxon>
        <taxon>Panagrolaimus</taxon>
    </lineage>
</organism>
<evidence type="ECO:0000313" key="1">
    <source>
        <dbReference type="Proteomes" id="UP000887576"/>
    </source>
</evidence>
<evidence type="ECO:0000313" key="2">
    <source>
        <dbReference type="WBParaSite" id="JU765_v2.g1815.t1"/>
    </source>
</evidence>
<reference evidence="2" key="1">
    <citation type="submission" date="2022-11" db="UniProtKB">
        <authorList>
            <consortium name="WormBaseParasite"/>
        </authorList>
    </citation>
    <scope>IDENTIFICATION</scope>
</reference>